<name>E4TTB8_MARTH</name>
<accession>E4TTB8</accession>
<gene>
    <name evidence="2" type="ordered locus">Ftrac_1963</name>
</gene>
<proteinExistence type="predicted"/>
<reference evidence="2 3" key="1">
    <citation type="journal article" date="2011" name="Stand. Genomic Sci.">
        <title>Complete genome sequence of Marivirga tractuosa type strain (H-43).</title>
        <authorList>
            <person name="Pagani I."/>
            <person name="Chertkov O."/>
            <person name="Lapidus A."/>
            <person name="Lucas S."/>
            <person name="Del Rio T.G."/>
            <person name="Tice H."/>
            <person name="Copeland A."/>
            <person name="Cheng J.F."/>
            <person name="Nolan M."/>
            <person name="Saunders E."/>
            <person name="Pitluck S."/>
            <person name="Held B."/>
            <person name="Goodwin L."/>
            <person name="Liolios K."/>
            <person name="Ovchinikova G."/>
            <person name="Ivanova N."/>
            <person name="Mavromatis K."/>
            <person name="Pati A."/>
            <person name="Chen A."/>
            <person name="Palaniappan K."/>
            <person name="Land M."/>
            <person name="Hauser L."/>
            <person name="Jeffries C.D."/>
            <person name="Detter J.C."/>
            <person name="Han C."/>
            <person name="Tapia R."/>
            <person name="Ngatchou-Djao O.D."/>
            <person name="Rohde M."/>
            <person name="Goker M."/>
            <person name="Spring S."/>
            <person name="Sikorski J."/>
            <person name="Woyke T."/>
            <person name="Bristow J."/>
            <person name="Eisen J.A."/>
            <person name="Markowitz V."/>
            <person name="Hugenholtz P."/>
            <person name="Klenk H.P."/>
            <person name="Kyrpides N.C."/>
        </authorList>
    </citation>
    <scope>NUCLEOTIDE SEQUENCE [LARGE SCALE GENOMIC DNA]</scope>
    <source>
        <strain evidence="3">ATCC 23168 / DSM 4126 / NBRC 15989 / NCIMB 1408 / VKM B-1430 / H-43</strain>
    </source>
</reference>
<feature type="transmembrane region" description="Helical" evidence="1">
    <location>
        <begin position="46"/>
        <end position="66"/>
    </location>
</feature>
<keyword evidence="1" id="KW-0472">Membrane</keyword>
<dbReference type="AlphaFoldDB" id="E4TTB8"/>
<keyword evidence="1" id="KW-1133">Transmembrane helix</keyword>
<dbReference type="KEGG" id="mtt:Ftrac_1963"/>
<dbReference type="EMBL" id="CP002349">
    <property type="protein sequence ID" value="ADR21948.1"/>
    <property type="molecule type" value="Genomic_DNA"/>
</dbReference>
<feature type="transmembrane region" description="Helical" evidence="1">
    <location>
        <begin position="20"/>
        <end position="40"/>
    </location>
</feature>
<protein>
    <recommendedName>
        <fullName evidence="4">DUF304 domain-containing protein</fullName>
    </recommendedName>
</protein>
<dbReference type="RefSeq" id="WP_013454091.1">
    <property type="nucleotide sequence ID" value="NC_014759.1"/>
</dbReference>
<keyword evidence="1" id="KW-0812">Transmembrane</keyword>
<evidence type="ECO:0000256" key="1">
    <source>
        <dbReference type="SAM" id="Phobius"/>
    </source>
</evidence>
<sequence length="159" mass="18587">MVGEYYIDQNKVRDYYKKGLISFSLIHVYASLFLISVFFIQIRSFTLIGAGIVIAVSLVRIGVWMARTGEKTYEKTQIIIENNRIIRKGEGLITVRIPFSQIGRIKSHRNAIVVVRKGVLPVIQYYFDRFCFISNQDILYIPSMLENFNEIKKHLKYQK</sequence>
<dbReference type="Proteomes" id="UP000008720">
    <property type="component" value="Chromosome"/>
</dbReference>
<organism evidence="2 3">
    <name type="scientific">Marivirga tractuosa (strain ATCC 23168 / DSM 4126 / NBRC 15989 / NCIMB 1408 / VKM B-1430 / H-43)</name>
    <name type="common">Microscilla tractuosa</name>
    <name type="synonym">Flexibacter tractuosus</name>
    <dbReference type="NCBI Taxonomy" id="643867"/>
    <lineage>
        <taxon>Bacteria</taxon>
        <taxon>Pseudomonadati</taxon>
        <taxon>Bacteroidota</taxon>
        <taxon>Cytophagia</taxon>
        <taxon>Cytophagales</taxon>
        <taxon>Marivirgaceae</taxon>
        <taxon>Marivirga</taxon>
    </lineage>
</organism>
<evidence type="ECO:0000313" key="2">
    <source>
        <dbReference type="EMBL" id="ADR21948.1"/>
    </source>
</evidence>
<evidence type="ECO:0000313" key="3">
    <source>
        <dbReference type="Proteomes" id="UP000008720"/>
    </source>
</evidence>
<keyword evidence="3" id="KW-1185">Reference proteome</keyword>
<dbReference type="STRING" id="643867.Ftrac_1963"/>
<dbReference type="HOGENOM" id="CLU_1658718_0_0_10"/>
<evidence type="ECO:0008006" key="4">
    <source>
        <dbReference type="Google" id="ProtNLM"/>
    </source>
</evidence>